<dbReference type="Proteomes" id="UP000183635">
    <property type="component" value="Unassembled WGS sequence"/>
</dbReference>
<proteinExistence type="predicted"/>
<dbReference type="STRING" id="34004.SAMN04488021_11330"/>
<sequence>MKPILTARATFPRDLAPALCAGALLLATLAAPVAPAQAQPTQAAAAEGQVTLELKAAADAGGACQLTLVVTNTLETGLKRAAWQVAVFDKAGTVQGLPILDFGTLLPGKTRVVQFALPDRDCGGIGRIVVNDVAECTGQDGSDQRMACLTGLATRNRSDIEFGL</sequence>
<name>A0A1I3AAM4_9RHOB</name>
<dbReference type="AlphaFoldDB" id="A0A1I3AAM4"/>
<feature type="chain" id="PRO_5010253232" description="Tat pathway signal protein" evidence="1">
    <location>
        <begin position="39"/>
        <end position="164"/>
    </location>
</feature>
<reference evidence="2 3" key="1">
    <citation type="submission" date="2016-10" db="EMBL/GenBank/DDBJ databases">
        <authorList>
            <person name="de Groot N.N."/>
        </authorList>
    </citation>
    <scope>NUCLEOTIDE SEQUENCE [LARGE SCALE GENOMIC DNA]</scope>
    <source>
        <strain evidence="2 3">DSM 8537</strain>
    </source>
</reference>
<accession>A0A1I3AAM4</accession>
<dbReference type="EMBL" id="FOPU01000013">
    <property type="protein sequence ID" value="SFH46361.1"/>
    <property type="molecule type" value="Genomic_DNA"/>
</dbReference>
<dbReference type="RefSeq" id="WP_083412690.1">
    <property type="nucleotide sequence ID" value="NZ_CBCRYP010000007.1"/>
</dbReference>
<evidence type="ECO:0000313" key="3">
    <source>
        <dbReference type="Proteomes" id="UP000183635"/>
    </source>
</evidence>
<evidence type="ECO:0000256" key="1">
    <source>
        <dbReference type="SAM" id="SignalP"/>
    </source>
</evidence>
<gene>
    <name evidence="2" type="ORF">SAMN04488021_11330</name>
</gene>
<protein>
    <recommendedName>
        <fullName evidence="4">Tat pathway signal protein</fullName>
    </recommendedName>
</protein>
<evidence type="ECO:0000313" key="2">
    <source>
        <dbReference type="EMBL" id="SFH46361.1"/>
    </source>
</evidence>
<feature type="signal peptide" evidence="1">
    <location>
        <begin position="1"/>
        <end position="38"/>
    </location>
</feature>
<dbReference type="OrthoDB" id="7707524at2"/>
<evidence type="ECO:0008006" key="4">
    <source>
        <dbReference type="Google" id="ProtNLM"/>
    </source>
</evidence>
<keyword evidence="1" id="KW-0732">Signal</keyword>
<keyword evidence="3" id="KW-1185">Reference proteome</keyword>
<organism evidence="2 3">
    <name type="scientific">Paracoccus aminovorans</name>
    <dbReference type="NCBI Taxonomy" id="34004"/>
    <lineage>
        <taxon>Bacteria</taxon>
        <taxon>Pseudomonadati</taxon>
        <taxon>Pseudomonadota</taxon>
        <taxon>Alphaproteobacteria</taxon>
        <taxon>Rhodobacterales</taxon>
        <taxon>Paracoccaceae</taxon>
        <taxon>Paracoccus</taxon>
    </lineage>
</organism>